<gene>
    <name evidence="1" type="ORF">DPN68_01470</name>
</gene>
<comment type="caution">
    <text evidence="1">The sequence shown here is derived from an EMBL/GenBank/DDBJ whole genome shotgun (WGS) entry which is preliminary data.</text>
</comment>
<evidence type="ECO:0000313" key="2">
    <source>
        <dbReference type="Proteomes" id="UP000253319"/>
    </source>
</evidence>
<accession>A0A365P5N9</accession>
<evidence type="ECO:0000313" key="1">
    <source>
        <dbReference type="EMBL" id="RBA29921.1"/>
    </source>
</evidence>
<sequence>MVKYIYIILFALSLFSCKKEVLSNPSDYLTNEENLAFKENIVRYFEGLPKNVSHEKKWDTINNSYYQRKVKEAELIHYYKNEDGFIFFAISKIAPSLKLKKVATIGKLKIEKDSIVYYEEICRTWKMELPELNLKSKILFDKIVLGKNIEEYYTKNSQPEFWIEFPDDLTYYDTEKRVWKNK</sequence>
<dbReference type="RefSeq" id="WP_113987803.1">
    <property type="nucleotide sequence ID" value="NZ_QLST01000001.1"/>
</dbReference>
<dbReference type="OrthoDB" id="1347074at2"/>
<dbReference type="EMBL" id="QLST01000001">
    <property type="protein sequence ID" value="RBA29921.1"/>
    <property type="molecule type" value="Genomic_DNA"/>
</dbReference>
<name>A0A365P5N9_9FLAO</name>
<keyword evidence="2" id="KW-1185">Reference proteome</keyword>
<dbReference type="PROSITE" id="PS51257">
    <property type="entry name" value="PROKAR_LIPOPROTEIN"/>
    <property type="match status" value="1"/>
</dbReference>
<organism evidence="1 2">
    <name type="scientific">Flavobacterium tibetense</name>
    <dbReference type="NCBI Taxonomy" id="2233533"/>
    <lineage>
        <taxon>Bacteria</taxon>
        <taxon>Pseudomonadati</taxon>
        <taxon>Bacteroidota</taxon>
        <taxon>Flavobacteriia</taxon>
        <taxon>Flavobacteriales</taxon>
        <taxon>Flavobacteriaceae</taxon>
        <taxon>Flavobacterium</taxon>
    </lineage>
</organism>
<dbReference type="Proteomes" id="UP000253319">
    <property type="component" value="Unassembled WGS sequence"/>
</dbReference>
<proteinExistence type="predicted"/>
<reference evidence="1 2" key="1">
    <citation type="submission" date="2018-06" db="EMBL/GenBank/DDBJ databases">
        <title>Flavobacterium tibetense sp. nov., isolated from a wetland YonghuCo on Tibetan Plateau.</title>
        <authorList>
            <person name="Xing P."/>
            <person name="Phurbu D."/>
            <person name="Lu H."/>
        </authorList>
    </citation>
    <scope>NUCLEOTIDE SEQUENCE [LARGE SCALE GENOMIC DNA]</scope>
    <source>
        <strain evidence="1 2">YH5</strain>
    </source>
</reference>
<dbReference type="AlphaFoldDB" id="A0A365P5N9"/>
<protein>
    <submittedName>
        <fullName evidence="1">Uncharacterized protein</fullName>
    </submittedName>
</protein>